<dbReference type="Gramene" id="A05p51630.2_BraZ1">
    <property type="protein sequence ID" value="A05p51630.2_BraZ1.CDS"/>
    <property type="gene ID" value="A05g51630.2_BraZ1"/>
</dbReference>
<gene>
    <name evidence="2" type="ORF">BRAPAZ1V2_A05P51630.2</name>
    <name evidence="3" type="ORF">BRASC76T46609Z</name>
</gene>
<feature type="region of interest" description="Disordered" evidence="1">
    <location>
        <begin position="1"/>
        <end position="35"/>
    </location>
</feature>
<accession>A0A3P6D216</accession>
<reference evidence="3" key="1">
    <citation type="submission" date="2018-11" db="EMBL/GenBank/DDBJ databases">
        <authorList>
            <consortium name="Genoscope - CEA"/>
            <person name="William W."/>
        </authorList>
    </citation>
    <scope>NUCLEOTIDE SEQUENCE</scope>
</reference>
<dbReference type="EMBL" id="LR031616">
    <property type="protein sequence ID" value="VDD25023.1"/>
    <property type="molecule type" value="Genomic_DNA"/>
</dbReference>
<proteinExistence type="predicted"/>
<organism evidence="3">
    <name type="scientific">Brassica campestris</name>
    <name type="common">Field mustard</name>
    <dbReference type="NCBI Taxonomy" id="3711"/>
    <lineage>
        <taxon>Eukaryota</taxon>
        <taxon>Viridiplantae</taxon>
        <taxon>Streptophyta</taxon>
        <taxon>Embryophyta</taxon>
        <taxon>Tracheophyta</taxon>
        <taxon>Spermatophyta</taxon>
        <taxon>Magnoliopsida</taxon>
        <taxon>eudicotyledons</taxon>
        <taxon>Gunneridae</taxon>
        <taxon>Pentapetalae</taxon>
        <taxon>rosids</taxon>
        <taxon>malvids</taxon>
        <taxon>Brassicales</taxon>
        <taxon>Brassicaceae</taxon>
        <taxon>Brassiceae</taxon>
        <taxon>Brassica</taxon>
    </lineage>
</organism>
<feature type="compositionally biased region" description="Polar residues" evidence="1">
    <location>
        <begin position="24"/>
        <end position="35"/>
    </location>
</feature>
<feature type="non-terminal residue" evidence="3">
    <location>
        <position position="1"/>
    </location>
</feature>
<evidence type="ECO:0000313" key="3">
    <source>
        <dbReference type="EMBL" id="VDD25023.1"/>
    </source>
</evidence>
<dbReference type="EMBL" id="LS974621">
    <property type="protein sequence ID" value="CAG7878642.1"/>
    <property type="molecule type" value="Genomic_DNA"/>
</dbReference>
<sequence length="35" mass="3960">EGRPRENETREGRSRIAIEERKSTVTSRSQGSGRS</sequence>
<dbReference type="AlphaFoldDB" id="A0A3P6D216"/>
<protein>
    <submittedName>
        <fullName evidence="2">Uncharacterized protein</fullName>
    </submittedName>
</protein>
<dbReference type="Proteomes" id="UP000694005">
    <property type="component" value="Chromosome A05"/>
</dbReference>
<evidence type="ECO:0000313" key="2">
    <source>
        <dbReference type="EMBL" id="CAG7878642.1"/>
    </source>
</evidence>
<evidence type="ECO:0000256" key="1">
    <source>
        <dbReference type="SAM" id="MobiDB-lite"/>
    </source>
</evidence>
<name>A0A3P6D216_BRACM</name>
<feature type="compositionally biased region" description="Basic and acidic residues" evidence="1">
    <location>
        <begin position="1"/>
        <end position="23"/>
    </location>
</feature>